<sequence length="112" mass="11238">MSAPEPPPAAPAEPLASPEPPGALRALLLATGGVGGSWPRCVLPFGVVALVTGAAATAITFSLRGPRLDPEQGVALAALGAGLGLLAAAFLCWHARRRRRAGRAGQREPGTS</sequence>
<dbReference type="GO" id="GO:0005886">
    <property type="term" value="C:plasma membrane"/>
    <property type="evidence" value="ECO:0007669"/>
    <property type="project" value="TreeGrafter"/>
</dbReference>
<evidence type="ECO:0008006" key="8">
    <source>
        <dbReference type="Google" id="ProtNLM"/>
    </source>
</evidence>
<keyword evidence="3 5" id="KW-1133">Transmembrane helix</keyword>
<evidence type="ECO:0000313" key="7">
    <source>
        <dbReference type="Proteomes" id="UP000386466"/>
    </source>
</evidence>
<protein>
    <recommendedName>
        <fullName evidence="8">Transmembrane protein 100-like</fullName>
    </recommendedName>
</protein>
<comment type="subcellular location">
    <subcellularLocation>
        <location evidence="1">Membrane</location>
        <topology evidence="1">Multi-pass membrane protein</topology>
    </subcellularLocation>
</comment>
<dbReference type="AlphaFoldDB" id="A0A485NGN2"/>
<dbReference type="PANTHER" id="PTHR16100">
    <property type="entry name" value="PHOSPHOINOSITIDE-INTERACTING PROTEIN FAMILY MEMBER"/>
    <property type="match status" value="1"/>
</dbReference>
<dbReference type="PANTHER" id="PTHR16100:SF5">
    <property type="entry name" value="TRANSMEMBRANE PROTEIN 100"/>
    <property type="match status" value="1"/>
</dbReference>
<dbReference type="EMBL" id="CAAGRJ010017377">
    <property type="protein sequence ID" value="VFV32781.1"/>
    <property type="molecule type" value="Genomic_DNA"/>
</dbReference>
<dbReference type="Proteomes" id="UP000386466">
    <property type="component" value="Unassembled WGS sequence"/>
</dbReference>
<evidence type="ECO:0000313" key="6">
    <source>
        <dbReference type="EMBL" id="VFV32781.1"/>
    </source>
</evidence>
<evidence type="ECO:0000256" key="5">
    <source>
        <dbReference type="SAM" id="Phobius"/>
    </source>
</evidence>
<keyword evidence="4 5" id="KW-0472">Membrane</keyword>
<name>A0A485NGN2_LYNPA</name>
<dbReference type="Pfam" id="PF16311">
    <property type="entry name" value="TMEM100"/>
    <property type="match status" value="1"/>
</dbReference>
<reference evidence="6 7" key="1">
    <citation type="submission" date="2019-01" db="EMBL/GenBank/DDBJ databases">
        <authorList>
            <person name="Alioto T."/>
            <person name="Alioto T."/>
        </authorList>
    </citation>
    <scope>NUCLEOTIDE SEQUENCE [LARGE SCALE GENOMIC DNA]</scope>
</reference>
<evidence type="ECO:0000256" key="2">
    <source>
        <dbReference type="ARBA" id="ARBA00022692"/>
    </source>
</evidence>
<evidence type="ECO:0000256" key="3">
    <source>
        <dbReference type="ARBA" id="ARBA00022989"/>
    </source>
</evidence>
<accession>A0A485NGN2</accession>
<dbReference type="InterPro" id="IPR032536">
    <property type="entry name" value="TMEM100"/>
</dbReference>
<keyword evidence="7" id="KW-1185">Reference proteome</keyword>
<feature type="transmembrane region" description="Helical" evidence="5">
    <location>
        <begin position="73"/>
        <end position="93"/>
    </location>
</feature>
<gene>
    <name evidence="6" type="ORF">LYPA_23C002465</name>
</gene>
<proteinExistence type="predicted"/>
<evidence type="ECO:0000256" key="1">
    <source>
        <dbReference type="ARBA" id="ARBA00004141"/>
    </source>
</evidence>
<organism evidence="6 7">
    <name type="scientific">Lynx pardinus</name>
    <name type="common">Iberian lynx</name>
    <name type="synonym">Felis pardina</name>
    <dbReference type="NCBI Taxonomy" id="191816"/>
    <lineage>
        <taxon>Eukaryota</taxon>
        <taxon>Metazoa</taxon>
        <taxon>Chordata</taxon>
        <taxon>Craniata</taxon>
        <taxon>Vertebrata</taxon>
        <taxon>Euteleostomi</taxon>
        <taxon>Mammalia</taxon>
        <taxon>Eutheria</taxon>
        <taxon>Laurasiatheria</taxon>
        <taxon>Carnivora</taxon>
        <taxon>Feliformia</taxon>
        <taxon>Felidae</taxon>
        <taxon>Felinae</taxon>
        <taxon>Lynx</taxon>
    </lineage>
</organism>
<evidence type="ECO:0000256" key="4">
    <source>
        <dbReference type="ARBA" id="ARBA00023136"/>
    </source>
</evidence>
<dbReference type="GO" id="GO:0071773">
    <property type="term" value="P:cellular response to BMP stimulus"/>
    <property type="evidence" value="ECO:0007669"/>
    <property type="project" value="TreeGrafter"/>
</dbReference>
<keyword evidence="2 5" id="KW-0812">Transmembrane</keyword>
<feature type="transmembrane region" description="Helical" evidence="5">
    <location>
        <begin position="41"/>
        <end position="61"/>
    </location>
</feature>